<proteinExistence type="predicted"/>
<evidence type="ECO:0000313" key="2">
    <source>
        <dbReference type="Proteomes" id="UP000045285"/>
    </source>
</evidence>
<gene>
    <name evidence="1" type="ORF">MPL3356_340069</name>
</gene>
<accession>A0A090E1F0</accession>
<name>A0A090E1F0_MESPL</name>
<sequence length="62" mass="6855">MSHQNVSSLVTAEDPLIVPKRIKRRDVDLCTRSVIGGVYYEMLVNMVVAPVVDGQPCLPLCQ</sequence>
<dbReference type="Proteomes" id="UP000045285">
    <property type="component" value="Unassembled WGS sequence"/>
</dbReference>
<keyword evidence="2" id="KW-1185">Reference proteome</keyword>
<reference evidence="2" key="1">
    <citation type="submission" date="2014-08" db="EMBL/GenBank/DDBJ databases">
        <authorList>
            <person name="Moulin L."/>
        </authorList>
    </citation>
    <scope>NUCLEOTIDE SEQUENCE [LARGE SCALE GENOMIC DNA]</scope>
</reference>
<evidence type="ECO:0000313" key="1">
    <source>
        <dbReference type="EMBL" id="CDX20880.1"/>
    </source>
</evidence>
<organism evidence="1 2">
    <name type="scientific">Mesorhizobium plurifarium</name>
    <dbReference type="NCBI Taxonomy" id="69974"/>
    <lineage>
        <taxon>Bacteria</taxon>
        <taxon>Pseudomonadati</taxon>
        <taxon>Pseudomonadota</taxon>
        <taxon>Alphaproteobacteria</taxon>
        <taxon>Hyphomicrobiales</taxon>
        <taxon>Phyllobacteriaceae</taxon>
        <taxon>Mesorhizobium</taxon>
    </lineage>
</organism>
<protein>
    <submittedName>
        <fullName evidence="1">Uncharacterized protein</fullName>
    </submittedName>
</protein>
<dbReference type="EMBL" id="CCMZ01000028">
    <property type="protein sequence ID" value="CDX20880.1"/>
    <property type="molecule type" value="Genomic_DNA"/>
</dbReference>
<dbReference type="AlphaFoldDB" id="A0A090E1F0"/>